<dbReference type="EMBL" id="BAAALF010000006">
    <property type="protein sequence ID" value="GAA1219366.1"/>
    <property type="molecule type" value="Genomic_DNA"/>
</dbReference>
<proteinExistence type="predicted"/>
<evidence type="ECO:0008006" key="3">
    <source>
        <dbReference type="Google" id="ProtNLM"/>
    </source>
</evidence>
<gene>
    <name evidence="1" type="ORF">GCM10009665_06810</name>
</gene>
<sequence>MSLVSALIYRRRSALVGRLVQEVLALYGVEVPAAVEIGPGLKVFHRGFGTVVHPFTTIGANVTIYNGVTLGRADPWVPQEASAMERIVIEDGVCLCAGAKVVCKQGVLTIGRGTVLGANAVLTTSTGPDEIWAGVPARRIGHRIPLSEAGATA</sequence>
<evidence type="ECO:0000313" key="1">
    <source>
        <dbReference type="EMBL" id="GAA1219366.1"/>
    </source>
</evidence>
<dbReference type="RefSeq" id="WP_344438901.1">
    <property type="nucleotide sequence ID" value="NZ_BAAALF010000006.1"/>
</dbReference>
<comment type="caution">
    <text evidence="1">The sequence shown here is derived from an EMBL/GenBank/DDBJ whole genome shotgun (WGS) entry which is preliminary data.</text>
</comment>
<name>A0ABP4GAW6_9ACTN</name>
<dbReference type="InterPro" id="IPR011004">
    <property type="entry name" value="Trimer_LpxA-like_sf"/>
</dbReference>
<organism evidence="1 2">
    <name type="scientific">Kitasatospora nipponensis</name>
    <dbReference type="NCBI Taxonomy" id="258049"/>
    <lineage>
        <taxon>Bacteria</taxon>
        <taxon>Bacillati</taxon>
        <taxon>Actinomycetota</taxon>
        <taxon>Actinomycetes</taxon>
        <taxon>Kitasatosporales</taxon>
        <taxon>Streptomycetaceae</taxon>
        <taxon>Kitasatospora</taxon>
    </lineage>
</organism>
<accession>A0ABP4GAW6</accession>
<dbReference type="Proteomes" id="UP001500037">
    <property type="component" value="Unassembled WGS sequence"/>
</dbReference>
<protein>
    <recommendedName>
        <fullName evidence="3">Serine O-acetyltransferase</fullName>
    </recommendedName>
</protein>
<dbReference type="PANTHER" id="PTHR42811">
    <property type="entry name" value="SERINE ACETYLTRANSFERASE"/>
    <property type="match status" value="1"/>
</dbReference>
<dbReference type="Gene3D" id="2.160.10.10">
    <property type="entry name" value="Hexapeptide repeat proteins"/>
    <property type="match status" value="1"/>
</dbReference>
<dbReference type="SUPFAM" id="SSF51161">
    <property type="entry name" value="Trimeric LpxA-like enzymes"/>
    <property type="match status" value="1"/>
</dbReference>
<reference evidence="2" key="1">
    <citation type="journal article" date="2019" name="Int. J. Syst. Evol. Microbiol.">
        <title>The Global Catalogue of Microorganisms (GCM) 10K type strain sequencing project: providing services to taxonomists for standard genome sequencing and annotation.</title>
        <authorList>
            <consortium name="The Broad Institute Genomics Platform"/>
            <consortium name="The Broad Institute Genome Sequencing Center for Infectious Disease"/>
            <person name="Wu L."/>
            <person name="Ma J."/>
        </authorList>
    </citation>
    <scope>NUCLEOTIDE SEQUENCE [LARGE SCALE GENOMIC DNA]</scope>
    <source>
        <strain evidence="2">JCM 13004</strain>
    </source>
</reference>
<keyword evidence="2" id="KW-1185">Reference proteome</keyword>
<evidence type="ECO:0000313" key="2">
    <source>
        <dbReference type="Proteomes" id="UP001500037"/>
    </source>
</evidence>